<reference evidence="3" key="1">
    <citation type="submission" date="2013-09" db="EMBL/GenBank/DDBJ databases">
        <title>Corchorus olitorius genome sequencing.</title>
        <authorList>
            <person name="Alam M."/>
            <person name="Haque M.S."/>
            <person name="Islam M.S."/>
            <person name="Emdad E.M."/>
            <person name="Islam M.M."/>
            <person name="Ahmed B."/>
            <person name="Halim A."/>
            <person name="Hossen Q.M.M."/>
            <person name="Hossain M.Z."/>
            <person name="Ahmed R."/>
            <person name="Khan M.M."/>
            <person name="Islam R."/>
            <person name="Rashid M.M."/>
            <person name="Khan S.A."/>
            <person name="Rahman M.S."/>
            <person name="Alam M."/>
            <person name="Yahiya A.S."/>
            <person name="Khan M.S."/>
            <person name="Azam M.S."/>
            <person name="Haque T."/>
            <person name="Lashkar M.Z.H."/>
            <person name="Akhand A.I."/>
            <person name="Morshed G."/>
            <person name="Roy S."/>
            <person name="Uddin K.S."/>
            <person name="Rabeya T."/>
            <person name="Hossain A.S."/>
            <person name="Chowdhury A."/>
            <person name="Snigdha A.R."/>
            <person name="Mortoza M.S."/>
            <person name="Matin S.A."/>
            <person name="Hoque S.M.E."/>
            <person name="Islam M.K."/>
            <person name="Roy D.K."/>
            <person name="Haider R."/>
            <person name="Moosa M.M."/>
            <person name="Elias S.M."/>
            <person name="Hasan A.M."/>
            <person name="Jahan S."/>
            <person name="Shafiuddin M."/>
            <person name="Mahmood N."/>
            <person name="Shommy N.S."/>
        </authorList>
    </citation>
    <scope>NUCLEOTIDE SEQUENCE [LARGE SCALE GENOMIC DNA]</scope>
    <source>
        <strain evidence="3">cv. O-4</strain>
    </source>
</reference>
<dbReference type="Proteomes" id="UP000187203">
    <property type="component" value="Unassembled WGS sequence"/>
</dbReference>
<feature type="region of interest" description="Disordered" evidence="1">
    <location>
        <begin position="1"/>
        <end position="46"/>
    </location>
</feature>
<name>A0A1R3IR36_9ROSI</name>
<sequence>MTKIKLLIPAKSKSKQSSTEFTQPMQKKSRPNKLANQTEEPRVPENWSDEYISEEHDYFWGNADQVLSHDAAPAGYDYMFIEKELRDMDQHIPAKGILKFRFEHGEMPLSALEFARNS</sequence>
<organism evidence="2 3">
    <name type="scientific">Corchorus olitorius</name>
    <dbReference type="NCBI Taxonomy" id="93759"/>
    <lineage>
        <taxon>Eukaryota</taxon>
        <taxon>Viridiplantae</taxon>
        <taxon>Streptophyta</taxon>
        <taxon>Embryophyta</taxon>
        <taxon>Tracheophyta</taxon>
        <taxon>Spermatophyta</taxon>
        <taxon>Magnoliopsida</taxon>
        <taxon>eudicotyledons</taxon>
        <taxon>Gunneridae</taxon>
        <taxon>Pentapetalae</taxon>
        <taxon>rosids</taxon>
        <taxon>malvids</taxon>
        <taxon>Malvales</taxon>
        <taxon>Malvaceae</taxon>
        <taxon>Grewioideae</taxon>
        <taxon>Apeibeae</taxon>
        <taxon>Corchorus</taxon>
    </lineage>
</organism>
<dbReference type="AlphaFoldDB" id="A0A1R3IR36"/>
<accession>A0A1R3IR36</accession>
<dbReference type="EMBL" id="AWUE01017772">
    <property type="protein sequence ID" value="OMO85042.1"/>
    <property type="molecule type" value="Genomic_DNA"/>
</dbReference>
<evidence type="ECO:0000256" key="1">
    <source>
        <dbReference type="SAM" id="MobiDB-lite"/>
    </source>
</evidence>
<evidence type="ECO:0000313" key="3">
    <source>
        <dbReference type="Proteomes" id="UP000187203"/>
    </source>
</evidence>
<protein>
    <submittedName>
        <fullName evidence="2">Uncharacterized protein</fullName>
    </submittedName>
</protein>
<proteinExistence type="predicted"/>
<keyword evidence="3" id="KW-1185">Reference proteome</keyword>
<feature type="compositionally biased region" description="Polar residues" evidence="1">
    <location>
        <begin position="15"/>
        <end position="26"/>
    </location>
</feature>
<gene>
    <name evidence="2" type="ORF">COLO4_21778</name>
</gene>
<comment type="caution">
    <text evidence="2">The sequence shown here is derived from an EMBL/GenBank/DDBJ whole genome shotgun (WGS) entry which is preliminary data.</text>
</comment>
<evidence type="ECO:0000313" key="2">
    <source>
        <dbReference type="EMBL" id="OMO85042.1"/>
    </source>
</evidence>